<feature type="region of interest" description="Disordered" evidence="1">
    <location>
        <begin position="1"/>
        <end position="25"/>
    </location>
</feature>
<accession>A0AAD4TX98</accession>
<evidence type="ECO:0000313" key="3">
    <source>
        <dbReference type="Proteomes" id="UP001214576"/>
    </source>
</evidence>
<gene>
    <name evidence="2" type="ORF">MG293_014234</name>
</gene>
<proteinExistence type="predicted"/>
<protein>
    <submittedName>
        <fullName evidence="2">Uncharacterized protein</fullName>
    </submittedName>
</protein>
<name>A0AAD4TX98_OVIAM</name>
<reference evidence="2" key="1">
    <citation type="submission" date="2022-03" db="EMBL/GenBank/DDBJ databases">
        <title>Genomic analyses of argali, domestic sheep and their hybrids provide insights into chromosomal evolution, heterosis and genetic basis of agronomic traits.</title>
        <authorList>
            <person name="Li M."/>
        </authorList>
    </citation>
    <scope>NUCLEOTIDE SEQUENCE</scope>
    <source>
        <strain evidence="2">CAU-MHL-2022a</strain>
        <tissue evidence="2">Skin</tissue>
    </source>
</reference>
<dbReference type="EMBL" id="JAKZEL010000017">
    <property type="protein sequence ID" value="KAI4535907.1"/>
    <property type="molecule type" value="Genomic_DNA"/>
</dbReference>
<evidence type="ECO:0000256" key="1">
    <source>
        <dbReference type="SAM" id="MobiDB-lite"/>
    </source>
</evidence>
<organism evidence="2 3">
    <name type="scientific">Ovis ammon polii</name>
    <dbReference type="NCBI Taxonomy" id="230172"/>
    <lineage>
        <taxon>Eukaryota</taxon>
        <taxon>Metazoa</taxon>
        <taxon>Chordata</taxon>
        <taxon>Craniata</taxon>
        <taxon>Vertebrata</taxon>
        <taxon>Euteleostomi</taxon>
        <taxon>Mammalia</taxon>
        <taxon>Eutheria</taxon>
        <taxon>Laurasiatheria</taxon>
        <taxon>Artiodactyla</taxon>
        <taxon>Ruminantia</taxon>
        <taxon>Pecora</taxon>
        <taxon>Bovidae</taxon>
        <taxon>Caprinae</taxon>
        <taxon>Ovis</taxon>
    </lineage>
</organism>
<dbReference type="Proteomes" id="UP001214576">
    <property type="component" value="Unassembled WGS sequence"/>
</dbReference>
<sequence length="121" mass="13463">MPGRLCQDSKRVSMHGEDPGIHTPSKWLVPMRKAWAGPSNHQNVDVRVLSSDVDHIKIIHVTNWSSHCPWLLIPNSPASQSSDVLLGIGFVFSGLKVDILNFPGVTKDQRTWGRGYLQTLP</sequence>
<keyword evidence="3" id="KW-1185">Reference proteome</keyword>
<dbReference type="AlphaFoldDB" id="A0AAD4TX98"/>
<feature type="compositionally biased region" description="Basic and acidic residues" evidence="1">
    <location>
        <begin position="7"/>
        <end position="20"/>
    </location>
</feature>
<evidence type="ECO:0000313" key="2">
    <source>
        <dbReference type="EMBL" id="KAI4535907.1"/>
    </source>
</evidence>
<comment type="caution">
    <text evidence="2">The sequence shown here is derived from an EMBL/GenBank/DDBJ whole genome shotgun (WGS) entry which is preliminary data.</text>
</comment>